<dbReference type="PANTHER" id="PTHR43056">
    <property type="entry name" value="PEPTIDASE S9 PROLYL OLIGOPEPTIDASE"/>
    <property type="match status" value="1"/>
</dbReference>
<dbReference type="PANTHER" id="PTHR43056:SF13">
    <property type="entry name" value="PEPTIDASE S9 PROLYL OLIGOPEPTIDASE CATALYTIC DOMAIN-CONTAINING PROTEIN"/>
    <property type="match status" value="1"/>
</dbReference>
<reference evidence="2" key="1">
    <citation type="submission" date="2019-08" db="EMBL/GenBank/DDBJ databases">
        <title>Reference gene set and small RNA set construction with multiple tissues from Davidia involucrata Baill.</title>
        <authorList>
            <person name="Yang H."/>
            <person name="Zhou C."/>
            <person name="Li G."/>
            <person name="Wang J."/>
            <person name="Gao P."/>
            <person name="Wang M."/>
            <person name="Wang R."/>
            <person name="Zhao Y."/>
        </authorList>
    </citation>
    <scope>NUCLEOTIDE SEQUENCE</scope>
    <source>
        <tissue evidence="2">Mixed with DoveR01_LX</tissue>
    </source>
</reference>
<dbReference type="SUPFAM" id="SSF82171">
    <property type="entry name" value="DPP6 N-terminal domain-like"/>
    <property type="match status" value="1"/>
</dbReference>
<dbReference type="GO" id="GO:0008236">
    <property type="term" value="F:serine-type peptidase activity"/>
    <property type="evidence" value="ECO:0007669"/>
    <property type="project" value="InterPro"/>
</dbReference>
<sequence>MAKITAPYGSWKSPITADLVSVSGKHLEGFALDSHGRLIWLESRPSESGRAVLVREPEKPGDEHTDITPKEFSVLTTAQEYGGGAFHVSGDVLIFSNCDDQRLYKQILGSKDSTPVPITPDYGGPVVRYADGVFDSCLNRYVTVREDHRGNSVHPTTEIVTIGLSEDNIQEPKVLVGGNDFYAFPRMDTKGERLAWIEWSHPNMHWDKAELWVGYISKSGDVCKRICVAGGNPSLVESPTEPKWSSKGELFFITDRNKGFWNIYKWIEHKSEVQAVYSLDAEFTRPLWNFGISSYDFIQSNEQTNVIACSYRQNGKSYLGVIDEVQNSLSVIDISFTYITNIISWGDLLYINGASAIHPLSLAKVALDDHKSKAVDFQIIWSSSSDSEKYKSYFSLPQLIEFPTDVSGQNAYAYFYPPCNPDYQASQEEKPPLLLESHGGPTDEARGTLNLSIQYWTSRGWAFVDVNYGGSTGYGREYRERLLGSWGIVDVNDCCHCATFLVDDGKVDGERLCITGCSAGGYTTLASLAFRETFKAGASLYGVADLNSLRAEMHKFESHYISNLVGSEDACFERSPINFVDKFSCPIILFQGLEDKVVNPEQSRKIYLALKKKGLPVALVEYEGEPHGFRKGENIKFTLEQQMVFFARTVGRFTVADEIAPIRIENFDK</sequence>
<dbReference type="GO" id="GO:0006508">
    <property type="term" value="P:proteolysis"/>
    <property type="evidence" value="ECO:0007669"/>
    <property type="project" value="InterPro"/>
</dbReference>
<evidence type="ECO:0000313" key="2">
    <source>
        <dbReference type="EMBL" id="MPA77950.1"/>
    </source>
</evidence>
<dbReference type="Gene3D" id="3.40.50.1820">
    <property type="entry name" value="alpha/beta hydrolase"/>
    <property type="match status" value="1"/>
</dbReference>
<gene>
    <name evidence="2" type="ORF">Din_047391</name>
</gene>
<evidence type="ECO:0000259" key="1">
    <source>
        <dbReference type="Pfam" id="PF00326"/>
    </source>
</evidence>
<dbReference type="InterPro" id="IPR029058">
    <property type="entry name" value="AB_hydrolase_fold"/>
</dbReference>
<dbReference type="InterPro" id="IPR050585">
    <property type="entry name" value="Xaa-Pro_dipeptidyl-ppase/CocE"/>
</dbReference>
<dbReference type="InterPro" id="IPR001375">
    <property type="entry name" value="Peptidase_S9_cat"/>
</dbReference>
<organism evidence="2">
    <name type="scientific">Davidia involucrata</name>
    <name type="common">Dove tree</name>
    <dbReference type="NCBI Taxonomy" id="16924"/>
    <lineage>
        <taxon>Eukaryota</taxon>
        <taxon>Viridiplantae</taxon>
        <taxon>Streptophyta</taxon>
        <taxon>Embryophyta</taxon>
        <taxon>Tracheophyta</taxon>
        <taxon>Spermatophyta</taxon>
        <taxon>Magnoliopsida</taxon>
        <taxon>eudicotyledons</taxon>
        <taxon>Gunneridae</taxon>
        <taxon>Pentapetalae</taxon>
        <taxon>asterids</taxon>
        <taxon>Cornales</taxon>
        <taxon>Nyssaceae</taxon>
        <taxon>Davidia</taxon>
    </lineage>
</organism>
<proteinExistence type="predicted"/>
<dbReference type="Pfam" id="PF00326">
    <property type="entry name" value="Peptidase_S9"/>
    <property type="match status" value="1"/>
</dbReference>
<dbReference type="AlphaFoldDB" id="A0A5B7CAQ5"/>
<dbReference type="SUPFAM" id="SSF53474">
    <property type="entry name" value="alpha/beta-Hydrolases"/>
    <property type="match status" value="1"/>
</dbReference>
<accession>A0A5B7CAQ5</accession>
<dbReference type="EMBL" id="GHES01047391">
    <property type="protein sequence ID" value="MPA77950.1"/>
    <property type="molecule type" value="Transcribed_RNA"/>
</dbReference>
<name>A0A5B7CAQ5_DAVIN</name>
<feature type="domain" description="Peptidase S9 prolyl oligopeptidase catalytic" evidence="1">
    <location>
        <begin position="451"/>
        <end position="651"/>
    </location>
</feature>
<protein>
    <recommendedName>
        <fullName evidence="1">Peptidase S9 prolyl oligopeptidase catalytic domain-containing protein</fullName>
    </recommendedName>
</protein>